<evidence type="ECO:0000313" key="2">
    <source>
        <dbReference type="EMBL" id="MBX33664.1"/>
    </source>
</evidence>
<feature type="transmembrane region" description="Helical" evidence="1">
    <location>
        <begin position="6"/>
        <end position="29"/>
    </location>
</feature>
<protein>
    <submittedName>
        <fullName evidence="2">Uncharacterized protein</fullName>
    </submittedName>
</protein>
<keyword evidence="1" id="KW-1133">Transmembrane helix</keyword>
<proteinExistence type="predicted"/>
<keyword evidence="1" id="KW-0472">Membrane</keyword>
<keyword evidence="1" id="KW-0812">Transmembrane</keyword>
<reference evidence="2" key="1">
    <citation type="submission" date="2018-02" db="EMBL/GenBank/DDBJ databases">
        <title>Rhizophora mucronata_Transcriptome.</title>
        <authorList>
            <person name="Meera S.P."/>
            <person name="Sreeshan A."/>
            <person name="Augustine A."/>
        </authorList>
    </citation>
    <scope>NUCLEOTIDE SEQUENCE</scope>
    <source>
        <tissue evidence="2">Leaf</tissue>
    </source>
</reference>
<name>A0A2P2MTW7_RHIMU</name>
<sequence length="31" mass="3831">MRCYWFFTVIQSEFFCIFIYFPSFSFGICSN</sequence>
<dbReference type="AlphaFoldDB" id="A0A2P2MTW7"/>
<evidence type="ECO:0000256" key="1">
    <source>
        <dbReference type="SAM" id="Phobius"/>
    </source>
</evidence>
<accession>A0A2P2MTW7</accession>
<dbReference type="EMBL" id="GGEC01053180">
    <property type="protein sequence ID" value="MBX33664.1"/>
    <property type="molecule type" value="Transcribed_RNA"/>
</dbReference>
<organism evidence="2">
    <name type="scientific">Rhizophora mucronata</name>
    <name type="common">Asiatic mangrove</name>
    <dbReference type="NCBI Taxonomy" id="61149"/>
    <lineage>
        <taxon>Eukaryota</taxon>
        <taxon>Viridiplantae</taxon>
        <taxon>Streptophyta</taxon>
        <taxon>Embryophyta</taxon>
        <taxon>Tracheophyta</taxon>
        <taxon>Spermatophyta</taxon>
        <taxon>Magnoliopsida</taxon>
        <taxon>eudicotyledons</taxon>
        <taxon>Gunneridae</taxon>
        <taxon>Pentapetalae</taxon>
        <taxon>rosids</taxon>
        <taxon>fabids</taxon>
        <taxon>Malpighiales</taxon>
        <taxon>Rhizophoraceae</taxon>
        <taxon>Rhizophora</taxon>
    </lineage>
</organism>